<organism evidence="1">
    <name type="scientific">bioreactor metagenome</name>
    <dbReference type="NCBI Taxonomy" id="1076179"/>
    <lineage>
        <taxon>unclassified sequences</taxon>
        <taxon>metagenomes</taxon>
        <taxon>ecological metagenomes</taxon>
    </lineage>
</organism>
<name>A0A645J2H8_9ZZZZ</name>
<reference evidence="1" key="1">
    <citation type="submission" date="2019-08" db="EMBL/GenBank/DDBJ databases">
        <authorList>
            <person name="Kucharzyk K."/>
            <person name="Murdoch R.W."/>
            <person name="Higgins S."/>
            <person name="Loffler F."/>
        </authorList>
    </citation>
    <scope>NUCLEOTIDE SEQUENCE</scope>
</reference>
<dbReference type="AlphaFoldDB" id="A0A645J2H8"/>
<proteinExistence type="predicted"/>
<evidence type="ECO:0000313" key="1">
    <source>
        <dbReference type="EMBL" id="MPN57607.1"/>
    </source>
</evidence>
<comment type="caution">
    <text evidence="1">The sequence shown here is derived from an EMBL/GenBank/DDBJ whole genome shotgun (WGS) entry which is preliminary data.</text>
</comment>
<dbReference type="EMBL" id="VSSQ01129328">
    <property type="protein sequence ID" value="MPN57607.1"/>
    <property type="molecule type" value="Genomic_DNA"/>
</dbReference>
<gene>
    <name evidence="1" type="ORF">SDC9_205301</name>
</gene>
<sequence length="133" mass="14528">MIIGDQSQARIHGGALVVFRRPEMAVQIFRGGVRSALRPAPPDRIRRQIAGIGAITVPFENNRRARIGRTQVNFSFQVFLCGQFHMVEPPAVEIPGRQCFELIGPLAGIVLCVEVKSLADLAQIADALDALRA</sequence>
<accession>A0A645J2H8</accession>
<protein>
    <submittedName>
        <fullName evidence="1">Uncharacterized protein</fullName>
    </submittedName>
</protein>